<accession>A0A177TYT4</accession>
<keyword evidence="2" id="KW-0732">Signal</keyword>
<feature type="compositionally biased region" description="Polar residues" evidence="1">
    <location>
        <begin position="121"/>
        <end position="131"/>
    </location>
</feature>
<evidence type="ECO:0000256" key="2">
    <source>
        <dbReference type="SAM" id="SignalP"/>
    </source>
</evidence>
<feature type="region of interest" description="Disordered" evidence="1">
    <location>
        <begin position="59"/>
        <end position="92"/>
    </location>
</feature>
<comment type="caution">
    <text evidence="3">The sequence shown here is derived from an EMBL/GenBank/DDBJ whole genome shotgun (WGS) entry which is preliminary data.</text>
</comment>
<dbReference type="Proteomes" id="UP000077521">
    <property type="component" value="Unassembled WGS sequence"/>
</dbReference>
<feature type="compositionally biased region" description="Basic and acidic residues" evidence="1">
    <location>
        <begin position="169"/>
        <end position="180"/>
    </location>
</feature>
<dbReference type="EMBL" id="LWDF02000278">
    <property type="protein sequence ID" value="KAE8250859.1"/>
    <property type="molecule type" value="Genomic_DNA"/>
</dbReference>
<keyword evidence="4" id="KW-1185">Reference proteome</keyword>
<evidence type="ECO:0000313" key="3">
    <source>
        <dbReference type="EMBL" id="KAE8250859.1"/>
    </source>
</evidence>
<proteinExistence type="predicted"/>
<protein>
    <submittedName>
        <fullName evidence="3">Uncharacterized protein</fullName>
    </submittedName>
</protein>
<evidence type="ECO:0000313" key="4">
    <source>
        <dbReference type="Proteomes" id="UP000077521"/>
    </source>
</evidence>
<evidence type="ECO:0000256" key="1">
    <source>
        <dbReference type="SAM" id="MobiDB-lite"/>
    </source>
</evidence>
<dbReference type="AlphaFoldDB" id="A0A177TYT4"/>
<reference evidence="3" key="2">
    <citation type="journal article" date="2019" name="IMA Fungus">
        <title>Genome sequencing and comparison of five Tilletia species to identify candidate genes for the detection of regulated species infecting wheat.</title>
        <authorList>
            <person name="Nguyen H.D.T."/>
            <person name="Sultana T."/>
            <person name="Kesanakurti P."/>
            <person name="Hambleton S."/>
        </authorList>
    </citation>
    <scope>NUCLEOTIDE SEQUENCE</scope>
    <source>
        <strain evidence="3">DAOMC 236416</strain>
    </source>
</reference>
<dbReference type="PROSITE" id="PS51257">
    <property type="entry name" value="PROKAR_LIPOPROTEIN"/>
    <property type="match status" value="1"/>
</dbReference>
<sequence>MRVLQLQGLVLLLSCVLVAGLPTTENDDYQGLARDINGNIPTQSSRQLARANAAVLPRFGVNPDDGAAPGELHETPAKGSPHKPPRSVPEDLANNKRKAHVENWFEIGPNGYGPRPGERSNAPTQSSQQLARANAAVVPRFGVNPDDGAAPGELYETPAKGSPRKHPRSVPEDLANDKRKIGNAFGFSPNGYATGPGKRN</sequence>
<gene>
    <name evidence="3" type="ORF">A4X13_0g4308</name>
</gene>
<feature type="chain" id="PRO_5043680120" evidence="2">
    <location>
        <begin position="21"/>
        <end position="200"/>
    </location>
</feature>
<organism evidence="3 4">
    <name type="scientific">Tilletia indica</name>
    <dbReference type="NCBI Taxonomy" id="43049"/>
    <lineage>
        <taxon>Eukaryota</taxon>
        <taxon>Fungi</taxon>
        <taxon>Dikarya</taxon>
        <taxon>Basidiomycota</taxon>
        <taxon>Ustilaginomycotina</taxon>
        <taxon>Exobasidiomycetes</taxon>
        <taxon>Tilletiales</taxon>
        <taxon>Tilletiaceae</taxon>
        <taxon>Tilletia</taxon>
    </lineage>
</organism>
<feature type="signal peptide" evidence="2">
    <location>
        <begin position="1"/>
        <end position="20"/>
    </location>
</feature>
<feature type="region of interest" description="Disordered" evidence="1">
    <location>
        <begin position="108"/>
        <end position="200"/>
    </location>
</feature>
<reference evidence="3" key="1">
    <citation type="submission" date="2016-04" db="EMBL/GenBank/DDBJ databases">
        <authorList>
            <person name="Nguyen H.D."/>
            <person name="Samba Siva P."/>
            <person name="Cullis J."/>
            <person name="Levesque C.A."/>
            <person name="Hambleton S."/>
        </authorList>
    </citation>
    <scope>NUCLEOTIDE SEQUENCE</scope>
    <source>
        <strain evidence="3">DAOMC 236416</strain>
    </source>
</reference>
<name>A0A177TYT4_9BASI</name>